<keyword evidence="3" id="KW-1185">Reference proteome</keyword>
<dbReference type="InterPro" id="IPR011040">
    <property type="entry name" value="Sialidase"/>
</dbReference>
<evidence type="ECO:0000313" key="2">
    <source>
        <dbReference type="EMBL" id="MBD2865724.1"/>
    </source>
</evidence>
<reference evidence="2" key="1">
    <citation type="submission" date="2020-09" db="EMBL/GenBank/DDBJ databases">
        <title>A novel bacterium of genus Paenibacillus, isolated from South China Sea.</title>
        <authorList>
            <person name="Huang H."/>
            <person name="Mo K."/>
            <person name="Hu Y."/>
        </authorList>
    </citation>
    <scope>NUCLEOTIDE SEQUENCE</scope>
    <source>
        <strain evidence="2">IB182363</strain>
    </source>
</reference>
<name>A0A927CCV5_9BACL</name>
<dbReference type="AlphaFoldDB" id="A0A927CCV5"/>
<organism evidence="2 3">
    <name type="scientific">Paenibacillus oceani</name>
    <dbReference type="NCBI Taxonomy" id="2772510"/>
    <lineage>
        <taxon>Bacteria</taxon>
        <taxon>Bacillati</taxon>
        <taxon>Bacillota</taxon>
        <taxon>Bacilli</taxon>
        <taxon>Bacillales</taxon>
        <taxon>Paenibacillaceae</taxon>
        <taxon>Paenibacillus</taxon>
    </lineage>
</organism>
<accession>A0A927CCV5</accession>
<dbReference type="InterPro" id="IPR036278">
    <property type="entry name" value="Sialidase_sf"/>
</dbReference>
<dbReference type="PANTHER" id="PTHR43752">
    <property type="entry name" value="BNR/ASP-BOX REPEAT FAMILY PROTEIN"/>
    <property type="match status" value="1"/>
</dbReference>
<dbReference type="RefSeq" id="WP_190931346.1">
    <property type="nucleotide sequence ID" value="NZ_JACXJA010000046.1"/>
</dbReference>
<protein>
    <submittedName>
        <fullName evidence="2">Exo-alpha-sialidase</fullName>
    </submittedName>
</protein>
<dbReference type="Gene3D" id="2.120.10.10">
    <property type="match status" value="1"/>
</dbReference>
<proteinExistence type="predicted"/>
<gene>
    <name evidence="2" type="ORF">IDH45_27455</name>
</gene>
<comment type="caution">
    <text evidence="2">The sequence shown here is derived from an EMBL/GenBank/DDBJ whole genome shotgun (WGS) entry which is preliminary data.</text>
</comment>
<dbReference type="SUPFAM" id="SSF50939">
    <property type="entry name" value="Sialidases"/>
    <property type="match status" value="1"/>
</dbReference>
<dbReference type="Proteomes" id="UP000639396">
    <property type="component" value="Unassembled WGS sequence"/>
</dbReference>
<evidence type="ECO:0000259" key="1">
    <source>
        <dbReference type="Pfam" id="PF13088"/>
    </source>
</evidence>
<dbReference type="EMBL" id="JACXJA010000046">
    <property type="protein sequence ID" value="MBD2865724.1"/>
    <property type="molecule type" value="Genomic_DNA"/>
</dbReference>
<dbReference type="CDD" id="cd15482">
    <property type="entry name" value="Sialidase_non-viral"/>
    <property type="match status" value="1"/>
</dbReference>
<sequence>MLPKAGEIVCDIRPEAGNPRNSEGAFLDLRDGRLLFAYSKFYGETHSDTAKAGISARYSSDQGSTWSDDEWLVMPEEHDARNIMSVSLLRMKNGDIGMFYLIRYGFQNMRLHIRRSPDEGKSWGEAICCVPGTGYYVTNNDRVVRLSGGRLIIPAAYHKMQTEDGAHWSAFDRRGVVHFFLSDDDGRTWREASGACAMPAPRAKRGLLEPGLVELKSGVLWAWARTDIGCQYEMFSYDGGETWSIPAPSVFTSPDSPLSMKRLPQGQLLAVWNPIPNYMSRAYAKHTVGRTPLIGAISADDGKTWDRYFALEREAEDQGGYCYTAIHAADDDSLLLAYCAGEAEDASCLSRLRIRKIKLADLVQ</sequence>
<feature type="domain" description="Sialidase" evidence="1">
    <location>
        <begin position="44"/>
        <end position="328"/>
    </location>
</feature>
<evidence type="ECO:0000313" key="3">
    <source>
        <dbReference type="Proteomes" id="UP000639396"/>
    </source>
</evidence>
<dbReference type="Pfam" id="PF13088">
    <property type="entry name" value="BNR_2"/>
    <property type="match status" value="1"/>
</dbReference>
<dbReference type="PANTHER" id="PTHR43752:SF2">
    <property type="entry name" value="BNR_ASP-BOX REPEAT FAMILY PROTEIN"/>
    <property type="match status" value="1"/>
</dbReference>